<sequence>MRSRLMVADRPLKLAIVAGEESGDLLGADIVRALERTAGRTVQLVGIGGRHLQQLGLTPLFDGSEIALMGFSAVLRDLPRLMRRISQTAAAIAAERPDCLVTIDSPDFSLRVAKKVRAAAPGIPIVHYVCPSVWAWRPGRAVAMKPYVDHILCILPFEVKALARLGGPPGTYVGHRLTRDPGVLGAAKAQSQPRDLSDDRVKTVLVLPGSRRGEVRRLMEPFGKAMSALRQRGHSLRLLLPTVPHVAELVKASVASWDDKPEIITEPERKWQAFGKADAALIASGTVSLELALAGVPMVSCYKLDPIARQLLQHMVTTWSALLPNLISDRALVPEFYDQYVRPENLARQLEALFADTGMRAWQKAGFAEIARRMATERPSGEIAAEVVMGCIKKANRE</sequence>
<dbReference type="AlphaFoldDB" id="A0A090FTU2"/>
<evidence type="ECO:0000256" key="4">
    <source>
        <dbReference type="ARBA" id="ARBA00020902"/>
    </source>
</evidence>
<comment type="function">
    <text evidence="1">Condensation of UDP-2,3-diacylglucosamine and 2,3-diacylglucosamine-1-phosphate to form lipid A disaccharide, a precursor of lipid A, a phosphorylated glycolipid that anchors the lipopolysaccharide to the outer membrane of the cell.</text>
</comment>
<evidence type="ECO:0000313" key="12">
    <source>
        <dbReference type="EMBL" id="CDX49385.1"/>
    </source>
</evidence>
<organism evidence="12 13">
    <name type="scientific">Mesorhizobium plurifarium</name>
    <dbReference type="NCBI Taxonomy" id="69974"/>
    <lineage>
        <taxon>Bacteria</taxon>
        <taxon>Pseudomonadati</taxon>
        <taxon>Pseudomonadota</taxon>
        <taxon>Alphaproteobacteria</taxon>
        <taxon>Hyphomicrobiales</taxon>
        <taxon>Phyllobacteriaceae</taxon>
        <taxon>Mesorhizobium</taxon>
    </lineage>
</organism>
<evidence type="ECO:0000256" key="2">
    <source>
        <dbReference type="ARBA" id="ARBA00007868"/>
    </source>
</evidence>
<evidence type="ECO:0000256" key="7">
    <source>
        <dbReference type="ARBA" id="ARBA00022676"/>
    </source>
</evidence>
<reference evidence="12 13" key="1">
    <citation type="submission" date="2014-08" db="EMBL/GenBank/DDBJ databases">
        <authorList>
            <person name="Moulin Lionel"/>
        </authorList>
    </citation>
    <scope>NUCLEOTIDE SEQUENCE [LARGE SCALE GENOMIC DNA]</scope>
</reference>
<dbReference type="GO" id="GO:0008915">
    <property type="term" value="F:lipid-A-disaccharide synthase activity"/>
    <property type="evidence" value="ECO:0007669"/>
    <property type="project" value="UniProtKB-UniRule"/>
</dbReference>
<gene>
    <name evidence="12" type="primary">lpxB</name>
    <name evidence="12" type="ORF">MPL3365_100015</name>
</gene>
<dbReference type="SUPFAM" id="SSF53756">
    <property type="entry name" value="UDP-Glycosyltransferase/glycogen phosphorylase"/>
    <property type="match status" value="1"/>
</dbReference>
<dbReference type="GO" id="GO:0005543">
    <property type="term" value="F:phospholipid binding"/>
    <property type="evidence" value="ECO:0007669"/>
    <property type="project" value="TreeGrafter"/>
</dbReference>
<dbReference type="InterPro" id="IPR003835">
    <property type="entry name" value="Glyco_trans_19"/>
</dbReference>
<dbReference type="PANTHER" id="PTHR30372">
    <property type="entry name" value="LIPID-A-DISACCHARIDE SYNTHASE"/>
    <property type="match status" value="1"/>
</dbReference>
<keyword evidence="5" id="KW-0444">Lipid biosynthesis</keyword>
<evidence type="ECO:0000256" key="10">
    <source>
        <dbReference type="ARBA" id="ARBA00048975"/>
    </source>
</evidence>
<keyword evidence="7 12" id="KW-0328">Glycosyltransferase</keyword>
<dbReference type="Proteomes" id="UP000046122">
    <property type="component" value="Unassembled WGS sequence"/>
</dbReference>
<evidence type="ECO:0000313" key="13">
    <source>
        <dbReference type="Proteomes" id="UP000046122"/>
    </source>
</evidence>
<keyword evidence="6" id="KW-0441">Lipid A biosynthesis</keyword>
<dbReference type="GO" id="GO:0016020">
    <property type="term" value="C:membrane"/>
    <property type="evidence" value="ECO:0007669"/>
    <property type="project" value="GOC"/>
</dbReference>
<keyword evidence="8 12" id="KW-0808">Transferase</keyword>
<evidence type="ECO:0000256" key="6">
    <source>
        <dbReference type="ARBA" id="ARBA00022556"/>
    </source>
</evidence>
<evidence type="ECO:0000256" key="1">
    <source>
        <dbReference type="ARBA" id="ARBA00002056"/>
    </source>
</evidence>
<evidence type="ECO:0000256" key="11">
    <source>
        <dbReference type="NCBIfam" id="TIGR00215"/>
    </source>
</evidence>
<dbReference type="NCBIfam" id="TIGR00215">
    <property type="entry name" value="lpxB"/>
    <property type="match status" value="1"/>
</dbReference>
<comment type="similarity">
    <text evidence="2">Belongs to the LpxB family.</text>
</comment>
<proteinExistence type="inferred from homology"/>
<dbReference type="PANTHER" id="PTHR30372:SF4">
    <property type="entry name" value="LIPID-A-DISACCHARIDE SYNTHASE, MITOCHONDRIAL-RELATED"/>
    <property type="match status" value="1"/>
</dbReference>
<comment type="catalytic activity">
    <reaction evidence="10">
        <text>a lipid X + a UDP-2-N,3-O-bis[(3R)-3-hydroxyacyl]-alpha-D-glucosamine = a lipid A disaccharide + UDP + H(+)</text>
        <dbReference type="Rhea" id="RHEA:67828"/>
        <dbReference type="ChEBI" id="CHEBI:15378"/>
        <dbReference type="ChEBI" id="CHEBI:58223"/>
        <dbReference type="ChEBI" id="CHEBI:137748"/>
        <dbReference type="ChEBI" id="CHEBI:176338"/>
        <dbReference type="ChEBI" id="CHEBI:176343"/>
        <dbReference type="EC" id="2.4.1.182"/>
    </reaction>
</comment>
<protein>
    <recommendedName>
        <fullName evidence="4 11">Lipid-A-disaccharide synthase</fullName>
        <ecNumber evidence="3 11">2.4.1.182</ecNumber>
    </recommendedName>
</protein>
<dbReference type="Pfam" id="PF02684">
    <property type="entry name" value="LpxB"/>
    <property type="match status" value="1"/>
</dbReference>
<dbReference type="EMBL" id="CCNE01000002">
    <property type="protein sequence ID" value="CDX49385.1"/>
    <property type="molecule type" value="Genomic_DNA"/>
</dbReference>
<evidence type="ECO:0000256" key="3">
    <source>
        <dbReference type="ARBA" id="ARBA00012687"/>
    </source>
</evidence>
<keyword evidence="9" id="KW-0443">Lipid metabolism</keyword>
<evidence type="ECO:0000256" key="5">
    <source>
        <dbReference type="ARBA" id="ARBA00022516"/>
    </source>
</evidence>
<evidence type="ECO:0000256" key="8">
    <source>
        <dbReference type="ARBA" id="ARBA00022679"/>
    </source>
</evidence>
<dbReference type="GO" id="GO:0009245">
    <property type="term" value="P:lipid A biosynthetic process"/>
    <property type="evidence" value="ECO:0007669"/>
    <property type="project" value="UniProtKB-UniRule"/>
</dbReference>
<evidence type="ECO:0000256" key="9">
    <source>
        <dbReference type="ARBA" id="ARBA00023098"/>
    </source>
</evidence>
<name>A0A090FTU2_MESPL</name>
<dbReference type="EC" id="2.4.1.182" evidence="3 11"/>
<accession>A0A090FTU2</accession>